<dbReference type="EC" id="3.1.3.-" evidence="7"/>
<dbReference type="InterPro" id="IPR006549">
    <property type="entry name" value="HAD-SF_hydro_IIIA"/>
</dbReference>
<dbReference type="EMBL" id="JAFFZP010000001">
    <property type="protein sequence ID" value="MBN0985870.1"/>
    <property type="molecule type" value="Genomic_DNA"/>
</dbReference>
<dbReference type="NCBIfam" id="NF006506">
    <property type="entry name" value="PRK08942.1"/>
    <property type="match status" value="1"/>
</dbReference>
<dbReference type="InterPro" id="IPR023214">
    <property type="entry name" value="HAD_sf"/>
</dbReference>
<evidence type="ECO:0000256" key="6">
    <source>
        <dbReference type="ARBA" id="ARBA00031828"/>
    </source>
</evidence>
<dbReference type="Gene3D" id="3.40.50.1000">
    <property type="entry name" value="HAD superfamily/HAD-like"/>
    <property type="match status" value="1"/>
</dbReference>
<comment type="caution">
    <text evidence="8">The sequence shown here is derived from an EMBL/GenBank/DDBJ whole genome shotgun (WGS) entry which is preliminary data.</text>
</comment>
<evidence type="ECO:0000256" key="4">
    <source>
        <dbReference type="ARBA" id="ARBA00022801"/>
    </source>
</evidence>
<protein>
    <recommendedName>
        <fullName evidence="6 7">D,D-heptose 1,7-bisphosphate phosphatase</fullName>
        <ecNumber evidence="7">3.1.3.-</ecNumber>
    </recommendedName>
</protein>
<dbReference type="GO" id="GO:0034200">
    <property type="term" value="F:D-glycero-beta-D-manno-heptose 1,7-bisphosphate 7-phosphatase activity"/>
    <property type="evidence" value="ECO:0007669"/>
    <property type="project" value="UniProtKB-EC"/>
</dbReference>
<dbReference type="RefSeq" id="WP_205209511.1">
    <property type="nucleotide sequence ID" value="NZ_JAFFZO010000006.1"/>
</dbReference>
<dbReference type="SUPFAM" id="SSF56784">
    <property type="entry name" value="HAD-like"/>
    <property type="match status" value="1"/>
</dbReference>
<comment type="subcellular location">
    <subcellularLocation>
        <location evidence="1 7">Cytoplasm</location>
    </subcellularLocation>
</comment>
<evidence type="ECO:0000256" key="3">
    <source>
        <dbReference type="ARBA" id="ARBA00022723"/>
    </source>
</evidence>
<keyword evidence="2 7" id="KW-0963">Cytoplasm</keyword>
<keyword evidence="9" id="KW-1185">Reference proteome</keyword>
<dbReference type="PIRSF" id="PIRSF004682">
    <property type="entry name" value="GmhB"/>
    <property type="match status" value="1"/>
</dbReference>
<dbReference type="Proteomes" id="UP000760472">
    <property type="component" value="Unassembled WGS sequence"/>
</dbReference>
<reference evidence="8 9" key="1">
    <citation type="submission" date="2021-02" db="EMBL/GenBank/DDBJ databases">
        <title>A novel species of genus Amphritea isolated from a fishpond in China.</title>
        <authorList>
            <person name="Lu H."/>
        </authorList>
    </citation>
    <scope>NUCLEOTIDE SEQUENCE [LARGE SCALE GENOMIC DNA]</scope>
    <source>
        <strain evidence="8 9">RP18W</strain>
    </source>
</reference>
<evidence type="ECO:0000256" key="5">
    <source>
        <dbReference type="ARBA" id="ARBA00023277"/>
    </source>
</evidence>
<evidence type="ECO:0000313" key="8">
    <source>
        <dbReference type="EMBL" id="MBN0985870.1"/>
    </source>
</evidence>
<dbReference type="InterPro" id="IPR036412">
    <property type="entry name" value="HAD-like_sf"/>
</dbReference>
<dbReference type="NCBIfam" id="TIGR01662">
    <property type="entry name" value="HAD-SF-IIIA"/>
    <property type="match status" value="1"/>
</dbReference>
<evidence type="ECO:0000256" key="7">
    <source>
        <dbReference type="PIRNR" id="PIRNR004682"/>
    </source>
</evidence>
<organism evidence="8 9">
    <name type="scientific">Amphritea pacifica</name>
    <dbReference type="NCBI Taxonomy" id="2811233"/>
    <lineage>
        <taxon>Bacteria</taxon>
        <taxon>Pseudomonadati</taxon>
        <taxon>Pseudomonadota</taxon>
        <taxon>Gammaproteobacteria</taxon>
        <taxon>Oceanospirillales</taxon>
        <taxon>Oceanospirillaceae</taxon>
        <taxon>Amphritea</taxon>
    </lineage>
</organism>
<proteinExistence type="inferred from homology"/>
<gene>
    <name evidence="8" type="primary">gmhB</name>
    <name evidence="8" type="ORF">JW498_00640</name>
</gene>
<name>A0ABS2W2E0_9GAMM</name>
<dbReference type="PANTHER" id="PTHR42891:SF1">
    <property type="entry name" value="D-GLYCERO-BETA-D-MANNO-HEPTOSE-1,7-BISPHOSPHATE 7-PHOSPHATASE"/>
    <property type="match status" value="1"/>
</dbReference>
<dbReference type="NCBIfam" id="TIGR01656">
    <property type="entry name" value="Histidinol-ppas"/>
    <property type="match status" value="1"/>
</dbReference>
<evidence type="ECO:0000313" key="9">
    <source>
        <dbReference type="Proteomes" id="UP000760472"/>
    </source>
</evidence>
<dbReference type="CDD" id="cd07503">
    <property type="entry name" value="HAD_HisB-N"/>
    <property type="match status" value="1"/>
</dbReference>
<comment type="similarity">
    <text evidence="7">Belongs to the gmhB family.</text>
</comment>
<keyword evidence="4 7" id="KW-0378">Hydrolase</keyword>
<dbReference type="PANTHER" id="PTHR42891">
    <property type="entry name" value="D-GLYCERO-BETA-D-MANNO-HEPTOSE-1,7-BISPHOSPHATE 7-PHOSPHATASE"/>
    <property type="match status" value="1"/>
</dbReference>
<sequence length="185" mass="20284">MMKLVILDRDGVINYDSDDYIKTADEWQPLPGSLEAIARLTKAGFDVCVATNQSGLARGYFDISELHAMHHKMVQLVEEQGGRIEKIEFCPHLPEDNCYCRKPQPGLYQHILSCYPDIDPGKVFSVGDSLRDLEAAVAAGCPPILVKTGKGERTLAKGGLPGNTVIVDDLDAAAAHIIYHQHRGD</sequence>
<evidence type="ECO:0000256" key="1">
    <source>
        <dbReference type="ARBA" id="ARBA00004496"/>
    </source>
</evidence>
<keyword evidence="3" id="KW-0479">Metal-binding</keyword>
<dbReference type="InterPro" id="IPR006543">
    <property type="entry name" value="Histidinol-phos"/>
</dbReference>
<keyword evidence="5 7" id="KW-0119">Carbohydrate metabolism</keyword>
<accession>A0ABS2W2E0</accession>
<dbReference type="Pfam" id="PF13242">
    <property type="entry name" value="Hydrolase_like"/>
    <property type="match status" value="1"/>
</dbReference>
<evidence type="ECO:0000256" key="2">
    <source>
        <dbReference type="ARBA" id="ARBA00022490"/>
    </source>
</evidence>
<dbReference type="InterPro" id="IPR004446">
    <property type="entry name" value="Heptose_bisP_phosphatase"/>
</dbReference>